<dbReference type="Pfam" id="PF01565">
    <property type="entry name" value="FAD_binding_4"/>
    <property type="match status" value="1"/>
</dbReference>
<comment type="caution">
    <text evidence="7">The sequence shown here is derived from an EMBL/GenBank/DDBJ whole genome shotgun (WGS) entry which is preliminary data.</text>
</comment>
<gene>
    <name evidence="7" type="ORF">CVT24_001991</name>
</gene>
<dbReference type="Gene3D" id="3.40.462.20">
    <property type="match status" value="1"/>
</dbReference>
<dbReference type="OrthoDB" id="415825at2759"/>
<keyword evidence="3" id="KW-0285">Flavoprotein</keyword>
<dbReference type="Proteomes" id="UP000284842">
    <property type="component" value="Unassembled WGS sequence"/>
</dbReference>
<dbReference type="Pfam" id="PF08031">
    <property type="entry name" value="BBE"/>
    <property type="match status" value="1"/>
</dbReference>
<reference evidence="7 8" key="1">
    <citation type="journal article" date="2018" name="Evol. Lett.">
        <title>Horizontal gene cluster transfer increased hallucinogenic mushroom diversity.</title>
        <authorList>
            <person name="Reynolds H.T."/>
            <person name="Vijayakumar V."/>
            <person name="Gluck-Thaler E."/>
            <person name="Korotkin H.B."/>
            <person name="Matheny P.B."/>
            <person name="Slot J.C."/>
        </authorList>
    </citation>
    <scope>NUCLEOTIDE SEQUENCE [LARGE SCALE GENOMIC DNA]</scope>
    <source>
        <strain evidence="7 8">2629</strain>
    </source>
</reference>
<dbReference type="SUPFAM" id="SSF56176">
    <property type="entry name" value="FAD-binding/transporter-associated domain-like"/>
    <property type="match status" value="1"/>
</dbReference>
<evidence type="ECO:0000259" key="6">
    <source>
        <dbReference type="PROSITE" id="PS51387"/>
    </source>
</evidence>
<evidence type="ECO:0000256" key="2">
    <source>
        <dbReference type="ARBA" id="ARBA00005466"/>
    </source>
</evidence>
<proteinExistence type="inferred from homology"/>
<dbReference type="EMBL" id="NHTK01001168">
    <property type="protein sequence ID" value="PPR02442.1"/>
    <property type="molecule type" value="Genomic_DNA"/>
</dbReference>
<dbReference type="Gene3D" id="3.30.43.10">
    <property type="entry name" value="Uridine Diphospho-n-acetylenolpyruvylglucosamine Reductase, domain 2"/>
    <property type="match status" value="1"/>
</dbReference>
<dbReference type="PANTHER" id="PTHR42973">
    <property type="entry name" value="BINDING OXIDOREDUCTASE, PUTATIVE (AFU_ORTHOLOGUE AFUA_1G17690)-RELATED"/>
    <property type="match status" value="1"/>
</dbReference>
<dbReference type="InterPro" id="IPR016164">
    <property type="entry name" value="FAD-linked_Oxase-like_C"/>
</dbReference>
<evidence type="ECO:0000256" key="3">
    <source>
        <dbReference type="ARBA" id="ARBA00022630"/>
    </source>
</evidence>
<dbReference type="InterPro" id="IPR006094">
    <property type="entry name" value="Oxid_FAD_bind_N"/>
</dbReference>
<keyword evidence="5" id="KW-0560">Oxidoreductase</keyword>
<dbReference type="AlphaFoldDB" id="A0A409YHH8"/>
<organism evidence="7 8">
    <name type="scientific">Panaeolus cyanescens</name>
    <dbReference type="NCBI Taxonomy" id="181874"/>
    <lineage>
        <taxon>Eukaryota</taxon>
        <taxon>Fungi</taxon>
        <taxon>Dikarya</taxon>
        <taxon>Basidiomycota</taxon>
        <taxon>Agaricomycotina</taxon>
        <taxon>Agaricomycetes</taxon>
        <taxon>Agaricomycetidae</taxon>
        <taxon>Agaricales</taxon>
        <taxon>Agaricineae</taxon>
        <taxon>Galeropsidaceae</taxon>
        <taxon>Panaeolus</taxon>
    </lineage>
</organism>
<comment type="similarity">
    <text evidence="2">Belongs to the oxygen-dependent FAD-linked oxidoreductase family.</text>
</comment>
<protein>
    <recommendedName>
        <fullName evidence="6">FAD-binding PCMH-type domain-containing protein</fullName>
    </recommendedName>
</protein>
<dbReference type="InterPro" id="IPR016169">
    <property type="entry name" value="FAD-bd_PCMH_sub2"/>
</dbReference>
<dbReference type="PANTHER" id="PTHR42973:SF39">
    <property type="entry name" value="FAD-BINDING PCMH-TYPE DOMAIN-CONTAINING PROTEIN"/>
    <property type="match status" value="1"/>
</dbReference>
<dbReference type="STRING" id="181874.A0A409YHH8"/>
<evidence type="ECO:0000256" key="1">
    <source>
        <dbReference type="ARBA" id="ARBA00001974"/>
    </source>
</evidence>
<dbReference type="InParanoid" id="A0A409YHH8"/>
<dbReference type="PROSITE" id="PS51387">
    <property type="entry name" value="FAD_PCMH"/>
    <property type="match status" value="1"/>
</dbReference>
<keyword evidence="8" id="KW-1185">Reference proteome</keyword>
<comment type="cofactor">
    <cofactor evidence="1">
        <name>FAD</name>
        <dbReference type="ChEBI" id="CHEBI:57692"/>
    </cofactor>
</comment>
<name>A0A409YHH8_9AGAR</name>
<dbReference type="InterPro" id="IPR036318">
    <property type="entry name" value="FAD-bd_PCMH-like_sf"/>
</dbReference>
<sequence length="465" mass="50151">MSADLDFSSLINSIQGDVVTPESPDYAQAIARWAANAQKKAKAVVFVKVEKDVAEVLNFAKANRLSLAVRGGGHSASGASSVQDGIVIDLSRYMNKVIVDPELKTAAVGGGSLWEDVDKAAIQHGLATVGGTVNHTGVGGLILGGGFGFLSGSYGLAIDNLIQATVVTADGSVLKASKSENADLFFAIRGAGGNFGVVTEFVLRLHPQRPKVYAGLLFYPPHVLDKIIETTVNWFSSAGEKEAMIQSLTVGPDGKPVIVLIVFYNGSEADGRKAYKPFLDLGPSLDLTKEIPYEEVNTMQNAAAGHGKGVYMKGVAHKSPVYTSIQKAYNRFVQILETGNFQGALLFEYFPLTKIKSIAAGETAFRREDALNIAVLLMWDPSEDRTNEARPFAHELCETVVSGQKMSDTEILGYTNYDPDAAGNSPVSYDKAKQSFGDNYPRLQVIKKRYDPENIFNKWFPIVPA</sequence>
<keyword evidence="4" id="KW-0274">FAD</keyword>
<evidence type="ECO:0000256" key="4">
    <source>
        <dbReference type="ARBA" id="ARBA00022827"/>
    </source>
</evidence>
<evidence type="ECO:0000313" key="7">
    <source>
        <dbReference type="EMBL" id="PPR02442.1"/>
    </source>
</evidence>
<dbReference type="GO" id="GO:0016491">
    <property type="term" value="F:oxidoreductase activity"/>
    <property type="evidence" value="ECO:0007669"/>
    <property type="project" value="UniProtKB-KW"/>
</dbReference>
<evidence type="ECO:0000313" key="8">
    <source>
        <dbReference type="Proteomes" id="UP000284842"/>
    </source>
</evidence>
<dbReference type="InterPro" id="IPR016167">
    <property type="entry name" value="FAD-bd_PCMH_sub1"/>
</dbReference>
<feature type="domain" description="FAD-binding PCMH-type" evidence="6">
    <location>
        <begin position="37"/>
        <end position="208"/>
    </location>
</feature>
<dbReference type="Gene3D" id="3.30.465.10">
    <property type="match status" value="1"/>
</dbReference>
<evidence type="ECO:0000256" key="5">
    <source>
        <dbReference type="ARBA" id="ARBA00023002"/>
    </source>
</evidence>
<dbReference type="InterPro" id="IPR050416">
    <property type="entry name" value="FAD-linked_Oxidoreductase"/>
</dbReference>
<dbReference type="InterPro" id="IPR012951">
    <property type="entry name" value="BBE"/>
</dbReference>
<accession>A0A409YHH8</accession>
<dbReference type="GO" id="GO:0071949">
    <property type="term" value="F:FAD binding"/>
    <property type="evidence" value="ECO:0007669"/>
    <property type="project" value="InterPro"/>
</dbReference>
<dbReference type="SUPFAM" id="SSF55103">
    <property type="entry name" value="FAD-linked oxidases, C-terminal domain"/>
    <property type="match status" value="1"/>
</dbReference>
<dbReference type="InterPro" id="IPR016166">
    <property type="entry name" value="FAD-bd_PCMH"/>
</dbReference>